<reference evidence="1" key="1">
    <citation type="journal article" date="2012" name="Nature">
        <title>The tomato genome sequence provides insights into fleshy fruit evolution.</title>
        <authorList>
            <consortium name="Tomato Genome Consortium"/>
        </authorList>
    </citation>
    <scope>NUCLEOTIDE SEQUENCE [LARGE SCALE GENOMIC DNA]</scope>
    <source>
        <strain evidence="1">cv. Heinz 1706</strain>
    </source>
</reference>
<dbReference type="EnsemblPlants" id="Solyc04g026315.1.1">
    <property type="protein sequence ID" value="Solyc04g026315.1.1"/>
    <property type="gene ID" value="Solyc04g026315.1"/>
</dbReference>
<reference evidence="1" key="2">
    <citation type="submission" date="2019-01" db="UniProtKB">
        <authorList>
            <consortium name="EnsemblPlants"/>
        </authorList>
    </citation>
    <scope>IDENTIFICATION</scope>
    <source>
        <strain evidence="1">cv. Heinz 1706</strain>
    </source>
</reference>
<keyword evidence="2" id="KW-1185">Reference proteome</keyword>
<dbReference type="STRING" id="4081.A0A3Q7GUH4"/>
<dbReference type="Gramene" id="Solyc04g026315.1.1">
    <property type="protein sequence ID" value="Solyc04g026315.1.1"/>
    <property type="gene ID" value="Solyc04g026315.1"/>
</dbReference>
<dbReference type="InParanoid" id="A0A3Q7GUH4"/>
<dbReference type="AlphaFoldDB" id="A0A3Q7GUH4"/>
<name>A0A3Q7GUH4_SOLLC</name>
<dbReference type="Proteomes" id="UP000004994">
    <property type="component" value="Chromosome 4"/>
</dbReference>
<protein>
    <submittedName>
        <fullName evidence="1">Uncharacterized protein</fullName>
    </submittedName>
</protein>
<organism evidence="1">
    <name type="scientific">Solanum lycopersicum</name>
    <name type="common">Tomato</name>
    <name type="synonym">Lycopersicon esculentum</name>
    <dbReference type="NCBI Taxonomy" id="4081"/>
    <lineage>
        <taxon>Eukaryota</taxon>
        <taxon>Viridiplantae</taxon>
        <taxon>Streptophyta</taxon>
        <taxon>Embryophyta</taxon>
        <taxon>Tracheophyta</taxon>
        <taxon>Spermatophyta</taxon>
        <taxon>Magnoliopsida</taxon>
        <taxon>eudicotyledons</taxon>
        <taxon>Gunneridae</taxon>
        <taxon>Pentapetalae</taxon>
        <taxon>asterids</taxon>
        <taxon>lamiids</taxon>
        <taxon>Solanales</taxon>
        <taxon>Solanaceae</taxon>
        <taxon>Solanoideae</taxon>
        <taxon>Solaneae</taxon>
        <taxon>Solanum</taxon>
        <taxon>Solanum subgen. Lycopersicon</taxon>
    </lineage>
</organism>
<evidence type="ECO:0000313" key="1">
    <source>
        <dbReference type="EnsemblPlants" id="Solyc04g026315.1.1"/>
    </source>
</evidence>
<sequence length="89" mass="10011">MVFITWKETYEAATRGISPVVPPHPLEFTLSDPWDPFSLKPRSLVSSPCSSKTSKLNNRSENFVAAIADLELLQLSFLRMAIPHPIQSR</sequence>
<evidence type="ECO:0000313" key="2">
    <source>
        <dbReference type="Proteomes" id="UP000004994"/>
    </source>
</evidence>
<accession>A0A3Q7GUH4</accession>
<proteinExistence type="predicted"/>